<dbReference type="EMBL" id="JAEFCI010008747">
    <property type="protein sequence ID" value="KAG5458274.1"/>
    <property type="molecule type" value="Genomic_DNA"/>
</dbReference>
<dbReference type="AlphaFoldDB" id="A0A8H8DH10"/>
<evidence type="ECO:0000313" key="3">
    <source>
        <dbReference type="Proteomes" id="UP000673691"/>
    </source>
</evidence>
<protein>
    <submittedName>
        <fullName evidence="2">Uncharacterized protein</fullName>
    </submittedName>
</protein>
<proteinExistence type="predicted"/>
<dbReference type="Proteomes" id="UP000673691">
    <property type="component" value="Unassembled WGS sequence"/>
</dbReference>
<sequence>VLPEDHPVGPRASPPPRRAAPPTTAAGRGTGRVNDAPGERGGLPAVLARRRRLPRPVRRAVGLLPRPVRAGRPACGRRGAPGRRRRRRRRAPAEPVGANYRLFPGPLAPAAAAAGPIPDGLDAARTAARRRHARFLPAARAARRPRPPLPAAAAAAAAASGPTALRAGGVPPGGRHVRPRRRPVAYVVAHPVFLLRRAAAARCAGVPPPGRRLRRAFQVREPVRAVSPGGVCPHL</sequence>
<feature type="region of interest" description="Disordered" evidence="1">
    <location>
        <begin position="63"/>
        <end position="97"/>
    </location>
</feature>
<feature type="region of interest" description="Disordered" evidence="1">
    <location>
        <begin position="1"/>
        <end position="46"/>
    </location>
</feature>
<comment type="caution">
    <text evidence="2">The sequence shown here is derived from an EMBL/GenBank/DDBJ whole genome shotgun (WGS) entry which is preliminary data.</text>
</comment>
<feature type="non-terminal residue" evidence="2">
    <location>
        <position position="235"/>
    </location>
</feature>
<gene>
    <name evidence="2" type="ORF">BJ554DRAFT_1531</name>
</gene>
<keyword evidence="3" id="KW-1185">Reference proteome</keyword>
<evidence type="ECO:0000313" key="2">
    <source>
        <dbReference type="EMBL" id="KAG5458274.1"/>
    </source>
</evidence>
<evidence type="ECO:0000256" key="1">
    <source>
        <dbReference type="SAM" id="MobiDB-lite"/>
    </source>
</evidence>
<organism evidence="2 3">
    <name type="scientific">Olpidium bornovanus</name>
    <dbReference type="NCBI Taxonomy" id="278681"/>
    <lineage>
        <taxon>Eukaryota</taxon>
        <taxon>Fungi</taxon>
        <taxon>Fungi incertae sedis</taxon>
        <taxon>Olpidiomycota</taxon>
        <taxon>Olpidiomycotina</taxon>
        <taxon>Olpidiomycetes</taxon>
        <taxon>Olpidiales</taxon>
        <taxon>Olpidiaceae</taxon>
        <taxon>Olpidium</taxon>
    </lineage>
</organism>
<feature type="compositionally biased region" description="Basic residues" evidence="1">
    <location>
        <begin position="80"/>
        <end position="90"/>
    </location>
</feature>
<feature type="compositionally biased region" description="Low complexity" evidence="1">
    <location>
        <begin position="63"/>
        <end position="78"/>
    </location>
</feature>
<accession>A0A8H8DH10</accession>
<reference evidence="2 3" key="1">
    <citation type="journal article" name="Sci. Rep.">
        <title>Genome-scale phylogenetic analyses confirm Olpidium as the closest living zoosporic fungus to the non-flagellated, terrestrial fungi.</title>
        <authorList>
            <person name="Chang Y."/>
            <person name="Rochon D."/>
            <person name="Sekimoto S."/>
            <person name="Wang Y."/>
            <person name="Chovatia M."/>
            <person name="Sandor L."/>
            <person name="Salamov A."/>
            <person name="Grigoriev I.V."/>
            <person name="Stajich J.E."/>
            <person name="Spatafora J.W."/>
        </authorList>
    </citation>
    <scope>NUCLEOTIDE SEQUENCE [LARGE SCALE GENOMIC DNA]</scope>
    <source>
        <strain evidence="2">S191</strain>
    </source>
</reference>
<feature type="non-terminal residue" evidence="2">
    <location>
        <position position="1"/>
    </location>
</feature>
<name>A0A8H8DH10_9FUNG</name>